<protein>
    <submittedName>
        <fullName evidence="2">Uncharacterized protein</fullName>
    </submittedName>
</protein>
<keyword evidence="1" id="KW-0812">Transmembrane</keyword>
<proteinExistence type="predicted"/>
<gene>
    <name evidence="2" type="ORF">SCF082_LOCUS27066</name>
</gene>
<comment type="caution">
    <text evidence="2">The sequence shown here is derived from an EMBL/GenBank/DDBJ whole genome shotgun (WGS) entry which is preliminary data.</text>
</comment>
<sequence>MPGPTLPFGKKSNATVTGAEILRLIDQRFEELEETVALAGLVPQLHDRLHVLEKKVKHLEEGGPGGYVPEEHDFGAKGPKWNDMAPPAPLPPPDDEGILEAGMQDSNGVNLELKDLPAGLTPKSLVAHSPTRRQSAIRITEMSRQATSDVNEMILDTQTNEYYSFGESTWDLVFFIGTGALGPGGSFQTCLLAVVNVLMQVVFVAIAYFNFTTAEVNDQSVVDATRWRRSSGHSLSTYSELARASLTTRVCSLDKSLEQSGIQVDLYENIDKYLKAGREGFESYFTGQMLCIVALICWYLMVAKEVSHALALHRSIVATPTGATRIDTRENPFTQVRHYRLRTVAKRRKVFSFCLFTYRVVSAGLLVFVGTFFLVYTFDVTELILNAVALGIILDIDDLLFDALATTPGRHLVHQLDPLPMPSMPRLRGADAKSVCMSIFIPALTIFVYFTMLGPMVATLEEVSLAMCGGNQDFVWDLDPRGVVLMSPTPGGGFTEDTSIKSLAVDEAQEVGIALGVNDTQYSIWLQDVTQLSGVAVLTLAESLDLNNPQCIDLASDGYLTYLRFLLGDATIQGCEDVINDCGSFTRMPEYQLDGGKGWAARMLCSQTCGCQDPASGQISVQGCPYGAGRPCASTEAFQDFKKQGVCIEKNASSLQANPNWVQWINSIRAYGEMSADLAGKAEALKIAQAMWDYGCGFGAELAAQNVSWGTCFGWNSTFEWEFKTVEAFCPVSCQCSANTKSTACPEPFGYSCDELEAARCLTLNDHHYCPGFTNTFDGTLACKLTTRDENFVAPLMPDIRASMRKMIEHFSGMPADYMHYTPVKINRQVIEIFTFYEVDQAVNLTRAENQLFTTSFADMQVKVDEEMTLRGLPIADLGLKCKNMVHGRFQ</sequence>
<reference evidence="2 3" key="1">
    <citation type="submission" date="2024-02" db="EMBL/GenBank/DDBJ databases">
        <authorList>
            <person name="Chen Y."/>
            <person name="Shah S."/>
            <person name="Dougan E. K."/>
            <person name="Thang M."/>
            <person name="Chan C."/>
        </authorList>
    </citation>
    <scope>NUCLEOTIDE SEQUENCE [LARGE SCALE GENOMIC DNA]</scope>
</reference>
<keyword evidence="3" id="KW-1185">Reference proteome</keyword>
<dbReference type="Proteomes" id="UP001642464">
    <property type="component" value="Unassembled WGS sequence"/>
</dbReference>
<feature type="transmembrane region" description="Helical" evidence="1">
    <location>
        <begin position="284"/>
        <end position="302"/>
    </location>
</feature>
<keyword evidence="1" id="KW-0472">Membrane</keyword>
<evidence type="ECO:0000313" key="2">
    <source>
        <dbReference type="EMBL" id="CAK9048610.1"/>
    </source>
</evidence>
<feature type="transmembrane region" description="Helical" evidence="1">
    <location>
        <begin position="350"/>
        <end position="377"/>
    </location>
</feature>
<feature type="transmembrane region" description="Helical" evidence="1">
    <location>
        <begin position="190"/>
        <end position="211"/>
    </location>
</feature>
<organism evidence="2 3">
    <name type="scientific">Durusdinium trenchii</name>
    <dbReference type="NCBI Taxonomy" id="1381693"/>
    <lineage>
        <taxon>Eukaryota</taxon>
        <taxon>Sar</taxon>
        <taxon>Alveolata</taxon>
        <taxon>Dinophyceae</taxon>
        <taxon>Suessiales</taxon>
        <taxon>Symbiodiniaceae</taxon>
        <taxon>Durusdinium</taxon>
    </lineage>
</organism>
<accession>A0ABP0MAT2</accession>
<keyword evidence="1" id="KW-1133">Transmembrane helix</keyword>
<name>A0ABP0MAT2_9DINO</name>
<dbReference type="EMBL" id="CAXAMM010020779">
    <property type="protein sequence ID" value="CAK9048610.1"/>
    <property type="molecule type" value="Genomic_DNA"/>
</dbReference>
<evidence type="ECO:0000256" key="1">
    <source>
        <dbReference type="SAM" id="Phobius"/>
    </source>
</evidence>
<feature type="transmembrane region" description="Helical" evidence="1">
    <location>
        <begin position="435"/>
        <end position="458"/>
    </location>
</feature>
<evidence type="ECO:0000313" key="3">
    <source>
        <dbReference type="Proteomes" id="UP001642464"/>
    </source>
</evidence>